<evidence type="ECO:0000256" key="5">
    <source>
        <dbReference type="ARBA" id="ARBA00022723"/>
    </source>
</evidence>
<proteinExistence type="inferred from homology"/>
<evidence type="ECO:0000256" key="7">
    <source>
        <dbReference type="ARBA" id="ARBA00023242"/>
    </source>
</evidence>
<comment type="subcellular location">
    <subcellularLocation>
        <location evidence="2">Nucleus</location>
    </subcellularLocation>
</comment>
<dbReference type="AlphaFoldDB" id="A0A5N4B469"/>
<keyword evidence="7" id="KW-0539">Nucleus</keyword>
<keyword evidence="6" id="KW-0378">Hydrolase</keyword>
<evidence type="ECO:0000256" key="4">
    <source>
        <dbReference type="ARBA" id="ARBA00022722"/>
    </source>
</evidence>
<dbReference type="GO" id="GO:0046872">
    <property type="term" value="F:metal ion binding"/>
    <property type="evidence" value="ECO:0007669"/>
    <property type="project" value="UniProtKB-KW"/>
</dbReference>
<feature type="domain" description="DDE Tnp4" evidence="8">
    <location>
        <begin position="74"/>
        <end position="140"/>
    </location>
</feature>
<dbReference type="InterPro" id="IPR045249">
    <property type="entry name" value="HARBI1-like"/>
</dbReference>
<comment type="caution">
    <text evidence="9">The sequence shown here is derived from an EMBL/GenBank/DDBJ whole genome shotgun (WGS) entry which is preliminary data.</text>
</comment>
<evidence type="ECO:0000256" key="2">
    <source>
        <dbReference type="ARBA" id="ARBA00004123"/>
    </source>
</evidence>
<evidence type="ECO:0000313" key="10">
    <source>
        <dbReference type="Proteomes" id="UP000327044"/>
    </source>
</evidence>
<dbReference type="Proteomes" id="UP000327044">
    <property type="component" value="Unassembled WGS sequence"/>
</dbReference>
<dbReference type="EMBL" id="VVIM01000001">
    <property type="protein sequence ID" value="KAB0804160.1"/>
    <property type="molecule type" value="Genomic_DNA"/>
</dbReference>
<evidence type="ECO:0000313" key="9">
    <source>
        <dbReference type="EMBL" id="KAB0804160.1"/>
    </source>
</evidence>
<dbReference type="InParanoid" id="A0A5N4B469"/>
<gene>
    <name evidence="9" type="ORF">PPYR_01130</name>
</gene>
<keyword evidence="4" id="KW-0540">Nuclease</keyword>
<comment type="similarity">
    <text evidence="3">Belongs to the HARBI1 family.</text>
</comment>
<reference evidence="9 10" key="1">
    <citation type="journal article" date="2018" name="Elife">
        <title>Firefly genomes illuminate parallel origins of bioluminescence in beetles.</title>
        <authorList>
            <person name="Fallon T.R."/>
            <person name="Lower S.E."/>
            <person name="Chang C.H."/>
            <person name="Bessho-Uehara M."/>
            <person name="Martin G.J."/>
            <person name="Bewick A.J."/>
            <person name="Behringer M."/>
            <person name="Debat H.J."/>
            <person name="Wong I."/>
            <person name="Day J.C."/>
            <person name="Suvorov A."/>
            <person name="Silva C.J."/>
            <person name="Stanger-Hall K.F."/>
            <person name="Hall D.W."/>
            <person name="Schmitz R.J."/>
            <person name="Nelson D.R."/>
            <person name="Lewis S.M."/>
            <person name="Shigenobu S."/>
            <person name="Bybee S.M."/>
            <person name="Larracuente A.M."/>
            <person name="Oba Y."/>
            <person name="Weng J.K."/>
        </authorList>
    </citation>
    <scope>NUCLEOTIDE SEQUENCE [LARGE SCALE GENOMIC DNA]</scope>
    <source>
        <strain evidence="9">1611_PpyrPB1</strain>
        <tissue evidence="9">Whole body</tissue>
    </source>
</reference>
<dbReference type="PANTHER" id="PTHR22930">
    <property type="match status" value="1"/>
</dbReference>
<dbReference type="InterPro" id="IPR027806">
    <property type="entry name" value="HARBI1_dom"/>
</dbReference>
<dbReference type="PANTHER" id="PTHR22930:SF269">
    <property type="entry name" value="NUCLEASE HARBI1-LIKE PROTEIN"/>
    <property type="match status" value="1"/>
</dbReference>
<evidence type="ECO:0000256" key="3">
    <source>
        <dbReference type="ARBA" id="ARBA00006958"/>
    </source>
</evidence>
<keyword evidence="10" id="KW-1185">Reference proteome</keyword>
<name>A0A5N4B469_PHOPY</name>
<protein>
    <recommendedName>
        <fullName evidence="8">DDE Tnp4 domain-containing protein</fullName>
    </recommendedName>
</protein>
<comment type="cofactor">
    <cofactor evidence="1">
        <name>a divalent metal cation</name>
        <dbReference type="ChEBI" id="CHEBI:60240"/>
    </cofactor>
</comment>
<dbReference type="Pfam" id="PF13359">
    <property type="entry name" value="DDE_Tnp_4"/>
    <property type="match status" value="1"/>
</dbReference>
<dbReference type="GO" id="GO:0004518">
    <property type="term" value="F:nuclease activity"/>
    <property type="evidence" value="ECO:0007669"/>
    <property type="project" value="UniProtKB-KW"/>
</dbReference>
<evidence type="ECO:0000256" key="1">
    <source>
        <dbReference type="ARBA" id="ARBA00001968"/>
    </source>
</evidence>
<organism evidence="9 10">
    <name type="scientific">Photinus pyralis</name>
    <name type="common">Common eastern firefly</name>
    <name type="synonym">Lampyris pyralis</name>
    <dbReference type="NCBI Taxonomy" id="7054"/>
    <lineage>
        <taxon>Eukaryota</taxon>
        <taxon>Metazoa</taxon>
        <taxon>Ecdysozoa</taxon>
        <taxon>Arthropoda</taxon>
        <taxon>Hexapoda</taxon>
        <taxon>Insecta</taxon>
        <taxon>Pterygota</taxon>
        <taxon>Neoptera</taxon>
        <taxon>Endopterygota</taxon>
        <taxon>Coleoptera</taxon>
        <taxon>Polyphaga</taxon>
        <taxon>Elateriformia</taxon>
        <taxon>Elateroidea</taxon>
        <taxon>Lampyridae</taxon>
        <taxon>Lampyrinae</taxon>
        <taxon>Photinus</taxon>
    </lineage>
</organism>
<feature type="non-terminal residue" evidence="9">
    <location>
        <position position="1"/>
    </location>
</feature>
<evidence type="ECO:0000256" key="6">
    <source>
        <dbReference type="ARBA" id="ARBA00022801"/>
    </source>
</evidence>
<dbReference type="GO" id="GO:0005634">
    <property type="term" value="C:nucleus"/>
    <property type="evidence" value="ECO:0007669"/>
    <property type="project" value="UniProtKB-SubCell"/>
</dbReference>
<sequence length="170" mass="19201">RNTALFGNWRNIQITYVQYKNTESTISKIIPETCAATCRHLKGKYLKVPSSQDWRRIATEYEHKWDFPNCLGAIDGRHITFSPPISSGSYYFNNKGTNSIVLLGLVYANYRFIFVNIGVNGRISDGGVFDECGLYKRLRANTLNLPTPRVLPGRSTAMPYVFIGDDAIPL</sequence>
<dbReference type="GO" id="GO:0016787">
    <property type="term" value="F:hydrolase activity"/>
    <property type="evidence" value="ECO:0007669"/>
    <property type="project" value="UniProtKB-KW"/>
</dbReference>
<evidence type="ECO:0000259" key="8">
    <source>
        <dbReference type="Pfam" id="PF13359"/>
    </source>
</evidence>
<keyword evidence="5" id="KW-0479">Metal-binding</keyword>
<accession>A0A5N4B469</accession>